<evidence type="ECO:0000259" key="1">
    <source>
        <dbReference type="PROSITE" id="PS51186"/>
    </source>
</evidence>
<organism evidence="2 3">
    <name type="scientific">Leptolyngbya boryana NIES-2135</name>
    <dbReference type="NCBI Taxonomy" id="1973484"/>
    <lineage>
        <taxon>Bacteria</taxon>
        <taxon>Bacillati</taxon>
        <taxon>Cyanobacteriota</taxon>
        <taxon>Cyanophyceae</taxon>
        <taxon>Leptolyngbyales</taxon>
        <taxon>Leptolyngbyaceae</taxon>
        <taxon>Leptolyngbya group</taxon>
        <taxon>Leptolyngbya</taxon>
    </lineage>
</organism>
<dbReference type="GO" id="GO:0016747">
    <property type="term" value="F:acyltransferase activity, transferring groups other than amino-acyl groups"/>
    <property type="evidence" value="ECO:0007669"/>
    <property type="project" value="InterPro"/>
</dbReference>
<dbReference type="PANTHER" id="PTHR43792">
    <property type="entry name" value="GNAT FAMILY, PUTATIVE (AFU_ORTHOLOGUE AFUA_3G00765)-RELATED-RELATED"/>
    <property type="match status" value="1"/>
</dbReference>
<dbReference type="PANTHER" id="PTHR43792:SF1">
    <property type="entry name" value="N-ACETYLTRANSFERASE DOMAIN-CONTAINING PROTEIN"/>
    <property type="match status" value="1"/>
</dbReference>
<feature type="domain" description="N-acetyltransferase" evidence="1">
    <location>
        <begin position="12"/>
        <end position="169"/>
    </location>
</feature>
<dbReference type="EMBL" id="AP018203">
    <property type="protein sequence ID" value="BAY54421.1"/>
    <property type="molecule type" value="Genomic_DNA"/>
</dbReference>
<evidence type="ECO:0000313" key="2">
    <source>
        <dbReference type="EMBL" id="BAY54421.1"/>
    </source>
</evidence>
<dbReference type="SUPFAM" id="SSF55729">
    <property type="entry name" value="Acyl-CoA N-acyltransferases (Nat)"/>
    <property type="match status" value="1"/>
</dbReference>
<sequence length="177" mass="20638">MKPPQTLETKRLCLRQPIPEDAGLIFEQYAQDPEVTKYLSWQPHQSIRETDEFIDRCISVWANHSAFPYVLICKQDAQLIGMIEIRINQYKADLGYVLARSEWGKGYTTEAMQALTNWALAQNEIYRVWAFCDVENPASARVMEKVGMQREGVLKRWFIHPNVSKEPRDCYCYAISK</sequence>
<dbReference type="InterPro" id="IPR000182">
    <property type="entry name" value="GNAT_dom"/>
</dbReference>
<proteinExistence type="predicted"/>
<dbReference type="InterPro" id="IPR051531">
    <property type="entry name" value="N-acetyltransferase"/>
</dbReference>
<dbReference type="Proteomes" id="UP000217895">
    <property type="component" value="Chromosome"/>
</dbReference>
<protein>
    <submittedName>
        <fullName evidence="2">N-acetyltransferase GCN5</fullName>
    </submittedName>
</protein>
<dbReference type="PROSITE" id="PS51186">
    <property type="entry name" value="GNAT"/>
    <property type="match status" value="1"/>
</dbReference>
<dbReference type="AlphaFoldDB" id="A0A1Z4JCG3"/>
<gene>
    <name evidence="2" type="ORF">NIES2135_12380</name>
</gene>
<dbReference type="Pfam" id="PF13302">
    <property type="entry name" value="Acetyltransf_3"/>
    <property type="match status" value="1"/>
</dbReference>
<name>A0A1Z4JCG3_LEPBY</name>
<dbReference type="Gene3D" id="3.40.630.30">
    <property type="match status" value="1"/>
</dbReference>
<dbReference type="CDD" id="cd04301">
    <property type="entry name" value="NAT_SF"/>
    <property type="match status" value="1"/>
</dbReference>
<accession>A0A1Z4JCG3</accession>
<keyword evidence="3" id="KW-1185">Reference proteome</keyword>
<reference evidence="2 3" key="1">
    <citation type="submission" date="2017-06" db="EMBL/GenBank/DDBJ databases">
        <title>Genome sequencing of cyanobaciteial culture collection at National Institute for Environmental Studies (NIES).</title>
        <authorList>
            <person name="Hirose Y."/>
            <person name="Shimura Y."/>
            <person name="Fujisawa T."/>
            <person name="Nakamura Y."/>
            <person name="Kawachi M."/>
        </authorList>
    </citation>
    <scope>NUCLEOTIDE SEQUENCE [LARGE SCALE GENOMIC DNA]</scope>
    <source>
        <strain evidence="2 3">NIES-2135</strain>
    </source>
</reference>
<dbReference type="InterPro" id="IPR016181">
    <property type="entry name" value="Acyl_CoA_acyltransferase"/>
</dbReference>
<evidence type="ECO:0000313" key="3">
    <source>
        <dbReference type="Proteomes" id="UP000217895"/>
    </source>
</evidence>
<keyword evidence="2" id="KW-0808">Transferase</keyword>